<dbReference type="Gene3D" id="3.30.530.20">
    <property type="match status" value="1"/>
</dbReference>
<name>A0ABY4RS82_9BACL</name>
<feature type="domain" description="Activator of Hsp90 ATPase homologue 1/2-like C-terminal" evidence="2">
    <location>
        <begin position="24"/>
        <end position="133"/>
    </location>
</feature>
<evidence type="ECO:0000313" key="4">
    <source>
        <dbReference type="Proteomes" id="UP001057134"/>
    </source>
</evidence>
<protein>
    <recommendedName>
        <fullName evidence="2">Activator of Hsp90 ATPase homologue 1/2-like C-terminal domain-containing protein</fullName>
    </recommendedName>
</protein>
<reference evidence="3" key="1">
    <citation type="submission" date="2018-02" db="EMBL/GenBank/DDBJ databases">
        <authorList>
            <person name="Kim S.-K."/>
            <person name="Jung H.-I."/>
            <person name="Lee S.-W."/>
        </authorList>
    </citation>
    <scope>NUCLEOTIDE SEQUENCE</scope>
    <source>
        <strain evidence="3">SK3146</strain>
    </source>
</reference>
<accession>A0ABY4RS82</accession>
<keyword evidence="4" id="KW-1185">Reference proteome</keyword>
<gene>
    <name evidence="3" type="ORF">SK3146_04363</name>
</gene>
<dbReference type="Proteomes" id="UP001057134">
    <property type="component" value="Chromosome"/>
</dbReference>
<organism evidence="3 4">
    <name type="scientific">Paenibacillus konkukensis</name>
    <dbReference type="NCBI Taxonomy" id="2020716"/>
    <lineage>
        <taxon>Bacteria</taxon>
        <taxon>Bacillati</taxon>
        <taxon>Bacillota</taxon>
        <taxon>Bacilli</taxon>
        <taxon>Bacillales</taxon>
        <taxon>Paenibacillaceae</taxon>
        <taxon>Paenibacillus</taxon>
    </lineage>
</organism>
<dbReference type="Pfam" id="PF08327">
    <property type="entry name" value="AHSA1"/>
    <property type="match status" value="1"/>
</dbReference>
<proteinExistence type="inferred from homology"/>
<evidence type="ECO:0000259" key="2">
    <source>
        <dbReference type="Pfam" id="PF08327"/>
    </source>
</evidence>
<evidence type="ECO:0000313" key="3">
    <source>
        <dbReference type="EMBL" id="UQZ85080.1"/>
    </source>
</evidence>
<dbReference type="InterPro" id="IPR023393">
    <property type="entry name" value="START-like_dom_sf"/>
</dbReference>
<dbReference type="SUPFAM" id="SSF55961">
    <property type="entry name" value="Bet v1-like"/>
    <property type="match status" value="1"/>
</dbReference>
<comment type="similarity">
    <text evidence="1">Belongs to the AHA1 family.</text>
</comment>
<sequence>MDKLVGKTKDAGFQIGVRRTLPITKEEAWERLMSPDGLKLWLGDIDELKLEKGQLYGTSDGSSGEVRVVKPQEQLRMTWQRKGWEQPSTVQIRLLSASTGTTVSFHQEKLADSAVREEMKLRWERAIAGLSEAAGVRG</sequence>
<dbReference type="InterPro" id="IPR013538">
    <property type="entry name" value="ASHA1/2-like_C"/>
</dbReference>
<reference evidence="3" key="2">
    <citation type="journal article" date="2021" name="J Anim Sci Technol">
        <title>Complete genome sequence of Paenibacillus konkukensis sp. nov. SK3146 as a potential probiotic strain.</title>
        <authorList>
            <person name="Jung H.I."/>
            <person name="Park S."/>
            <person name="Niu K.M."/>
            <person name="Lee S.W."/>
            <person name="Kothari D."/>
            <person name="Yi K.J."/>
            <person name="Kim S.K."/>
        </authorList>
    </citation>
    <scope>NUCLEOTIDE SEQUENCE</scope>
    <source>
        <strain evidence="3">SK3146</strain>
    </source>
</reference>
<dbReference type="CDD" id="cd07814">
    <property type="entry name" value="SRPBCC_CalC_Aha1-like"/>
    <property type="match status" value="1"/>
</dbReference>
<dbReference type="RefSeq" id="WP_249860756.1">
    <property type="nucleotide sequence ID" value="NZ_CP027059.1"/>
</dbReference>
<dbReference type="EMBL" id="CP027059">
    <property type="protein sequence ID" value="UQZ85080.1"/>
    <property type="molecule type" value="Genomic_DNA"/>
</dbReference>
<evidence type="ECO:0000256" key="1">
    <source>
        <dbReference type="ARBA" id="ARBA00006817"/>
    </source>
</evidence>